<dbReference type="RefSeq" id="WP_316973828.1">
    <property type="nucleotide sequence ID" value="NZ_JAWIIJ010000006.1"/>
</dbReference>
<sequence length="212" mass="23107">MTALLKAPHPPSAVESEAADCLTEIFRDTVNLAIWQRRLDAPLHAFAEAVLAHSDSLERFISVGPGESAHELLPAWAADLPGASAFLADLDHLIEMFRCLFEPAAVGVRLHALQRPMCPRFHTDRVPVRLLSTYLGPGTEWLPESCVVRNRDTGRLPDQTASAAQIRHVPTGAVALLKGEAWIGNEGHGVVHRSPCGRGDPRLLIGLDWLSE</sequence>
<dbReference type="Pfam" id="PF08856">
    <property type="entry name" value="DUF1826"/>
    <property type="match status" value="1"/>
</dbReference>
<organism evidence="1 2">
    <name type="scientific">Marinobacter xestospongiae</name>
    <dbReference type="NCBI Taxonomy" id="994319"/>
    <lineage>
        <taxon>Bacteria</taxon>
        <taxon>Pseudomonadati</taxon>
        <taxon>Pseudomonadota</taxon>
        <taxon>Gammaproteobacteria</taxon>
        <taxon>Pseudomonadales</taxon>
        <taxon>Marinobacteraceae</taxon>
        <taxon>Marinobacter</taxon>
    </lineage>
</organism>
<name>A0ABU3VY74_9GAMM</name>
<comment type="caution">
    <text evidence="1">The sequence shown here is derived from an EMBL/GenBank/DDBJ whole genome shotgun (WGS) entry which is preliminary data.</text>
</comment>
<keyword evidence="2" id="KW-1185">Reference proteome</keyword>
<dbReference type="Proteomes" id="UP001269819">
    <property type="component" value="Unassembled WGS sequence"/>
</dbReference>
<evidence type="ECO:0000313" key="2">
    <source>
        <dbReference type="Proteomes" id="UP001269819"/>
    </source>
</evidence>
<dbReference type="InterPro" id="IPR014955">
    <property type="entry name" value="DUF1826"/>
</dbReference>
<proteinExistence type="predicted"/>
<gene>
    <name evidence="1" type="ORF">RYS15_10995</name>
</gene>
<accession>A0ABU3VY74</accession>
<dbReference type="EMBL" id="JAWIIJ010000006">
    <property type="protein sequence ID" value="MDV2079219.1"/>
    <property type="molecule type" value="Genomic_DNA"/>
</dbReference>
<protein>
    <submittedName>
        <fullName evidence="1">DUF1826 domain-containing protein</fullName>
    </submittedName>
</protein>
<evidence type="ECO:0000313" key="1">
    <source>
        <dbReference type="EMBL" id="MDV2079219.1"/>
    </source>
</evidence>
<reference evidence="1 2" key="1">
    <citation type="submission" date="2023-10" db="EMBL/GenBank/DDBJ databases">
        <title>Characteristics and mechanism of a salt-tolerant marine origin heterotrophic nitrifying- aerobic denitrifying bacteria Marinobacter xestospongiae HN1.</title>
        <authorList>
            <person name="Qi R."/>
        </authorList>
    </citation>
    <scope>NUCLEOTIDE SEQUENCE [LARGE SCALE GENOMIC DNA]</scope>
    <source>
        <strain evidence="1 2">HN1</strain>
    </source>
</reference>